<dbReference type="Gene3D" id="1.25.10.10">
    <property type="entry name" value="Leucine-rich Repeat Variant"/>
    <property type="match status" value="2"/>
</dbReference>
<dbReference type="PANTHER" id="PTHR23315:SF7">
    <property type="entry name" value="U-BOX DOMAIN-CONTAINING PROTEIN 4"/>
    <property type="match status" value="1"/>
</dbReference>
<sequence length="292" mass="32791">MIERLQAVVRLRRFHRTVRIQAECRRLVSRRCFCKIRHLAICSERLARGFLARRTYSKACEAVVKLQAAARMRQACAALRRAQESIALIVALYRRRRDSSAYCRLRAAAVRVQASGRRTIVEHAWRHAQKTIYRRAASRYPPHKSLTMEQKREIVQNCLPPVEVQPGAIRVTEMRALRIAILVTMLKYAQVAVGEEAAADVLLNLAMDDENKQAIADAGGIKQLVELCEGQKGQAAAVLANLAWNNDDNQRAIAEADGIEPLVALITSGSDGQKEEAAGRAVRNRRSKRLLH</sequence>
<comment type="caution">
    <text evidence="1">The sequence shown here is derived from an EMBL/GenBank/DDBJ whole genome shotgun (WGS) entry which is preliminary data.</text>
</comment>
<dbReference type="InterPro" id="IPR000225">
    <property type="entry name" value="Armadillo"/>
</dbReference>
<dbReference type="Pfam" id="PF00514">
    <property type="entry name" value="Arm"/>
    <property type="match status" value="1"/>
</dbReference>
<dbReference type="EMBL" id="JBGBPQ010000010">
    <property type="protein sequence ID" value="KAL1518455.1"/>
    <property type="molecule type" value="Genomic_DNA"/>
</dbReference>
<evidence type="ECO:0000313" key="2">
    <source>
        <dbReference type="Proteomes" id="UP001515480"/>
    </source>
</evidence>
<dbReference type="PANTHER" id="PTHR23315">
    <property type="entry name" value="U BOX DOMAIN-CONTAINING"/>
    <property type="match status" value="1"/>
</dbReference>
<evidence type="ECO:0008006" key="3">
    <source>
        <dbReference type="Google" id="ProtNLM"/>
    </source>
</evidence>
<dbReference type="InterPro" id="IPR016024">
    <property type="entry name" value="ARM-type_fold"/>
</dbReference>
<keyword evidence="2" id="KW-1185">Reference proteome</keyword>
<dbReference type="AlphaFoldDB" id="A0AB34JC14"/>
<organism evidence="1 2">
    <name type="scientific">Prymnesium parvum</name>
    <name type="common">Toxic golden alga</name>
    <dbReference type="NCBI Taxonomy" id="97485"/>
    <lineage>
        <taxon>Eukaryota</taxon>
        <taxon>Haptista</taxon>
        <taxon>Haptophyta</taxon>
        <taxon>Prymnesiophyceae</taxon>
        <taxon>Prymnesiales</taxon>
        <taxon>Prymnesiaceae</taxon>
        <taxon>Prymnesium</taxon>
    </lineage>
</organism>
<reference evidence="1 2" key="1">
    <citation type="journal article" date="2024" name="Science">
        <title>Giant polyketide synthase enzymes in the biosynthesis of giant marine polyether toxins.</title>
        <authorList>
            <person name="Fallon T.R."/>
            <person name="Shende V.V."/>
            <person name="Wierzbicki I.H."/>
            <person name="Pendleton A.L."/>
            <person name="Watervoot N.F."/>
            <person name="Auber R.P."/>
            <person name="Gonzalez D.J."/>
            <person name="Wisecaver J.H."/>
            <person name="Moore B.S."/>
        </authorList>
    </citation>
    <scope>NUCLEOTIDE SEQUENCE [LARGE SCALE GENOMIC DNA]</scope>
    <source>
        <strain evidence="1 2">12B1</strain>
    </source>
</reference>
<protein>
    <recommendedName>
        <fullName evidence="3">Protein unc-45 homolog B</fullName>
    </recommendedName>
</protein>
<proteinExistence type="predicted"/>
<dbReference type="Proteomes" id="UP001515480">
    <property type="component" value="Unassembled WGS sequence"/>
</dbReference>
<name>A0AB34JC14_PRYPA</name>
<accession>A0AB34JC14</accession>
<dbReference type="SUPFAM" id="SSF48371">
    <property type="entry name" value="ARM repeat"/>
    <property type="match status" value="1"/>
</dbReference>
<evidence type="ECO:0000313" key="1">
    <source>
        <dbReference type="EMBL" id="KAL1518455.1"/>
    </source>
</evidence>
<dbReference type="InterPro" id="IPR011989">
    <property type="entry name" value="ARM-like"/>
</dbReference>
<gene>
    <name evidence="1" type="ORF">AB1Y20_002747</name>
</gene>
<dbReference type="SMART" id="SM00185">
    <property type="entry name" value="ARM"/>
    <property type="match status" value="2"/>
</dbReference>